<name>A0A6J5TAS0_9CAUD</name>
<protein>
    <submittedName>
        <fullName evidence="1">Uncharacterized protein</fullName>
    </submittedName>
</protein>
<proteinExistence type="predicted"/>
<gene>
    <name evidence="1" type="ORF">UFOVP86_15</name>
</gene>
<dbReference type="EMBL" id="LR797825">
    <property type="protein sequence ID" value="CAB4242010.1"/>
    <property type="molecule type" value="Genomic_DNA"/>
</dbReference>
<sequence>MAVLTPSPKTAFVDAAGEPLVGGQLYTYIAGTTTLQATYTDSTATTANTNPIILDSRGEANVWLGGAIYKFVLKDADGALIWTVDNISAPTAAVSPVLSGNVTIDSNTSSPALKITQTGTGPVLRVQDSADPDVTPFLIDNSGNVGIGTATPVSALEIASPGVFTGAWAYLPSGTAMIFVQTSAPTGWTKSTTHDNKALRVVSGTASSGGTTAFTSVFTSRTITTANMPTHTHTVTDPGHTHTASTGQSFVTYGGAYTASGAGAFTPQPASINSATTGISLGNAGSGTAMDFAVQYVDVIIATKD</sequence>
<reference evidence="1" key="1">
    <citation type="submission" date="2020-05" db="EMBL/GenBank/DDBJ databases">
        <authorList>
            <person name="Chiriac C."/>
            <person name="Salcher M."/>
            <person name="Ghai R."/>
            <person name="Kavagutti S V."/>
        </authorList>
    </citation>
    <scope>NUCLEOTIDE SEQUENCE</scope>
</reference>
<accession>A0A6J5TAS0</accession>
<organism evidence="1">
    <name type="scientific">uncultured Caudovirales phage</name>
    <dbReference type="NCBI Taxonomy" id="2100421"/>
    <lineage>
        <taxon>Viruses</taxon>
        <taxon>Duplodnaviria</taxon>
        <taxon>Heunggongvirae</taxon>
        <taxon>Uroviricota</taxon>
        <taxon>Caudoviricetes</taxon>
        <taxon>Peduoviridae</taxon>
        <taxon>Maltschvirus</taxon>
        <taxon>Maltschvirus maltsch</taxon>
    </lineage>
</organism>
<evidence type="ECO:0000313" key="1">
    <source>
        <dbReference type="EMBL" id="CAB4242010.1"/>
    </source>
</evidence>